<evidence type="ECO:0000313" key="3">
    <source>
        <dbReference type="Proteomes" id="UP000824504"/>
    </source>
</evidence>
<accession>A0ABX8SIT8</accession>
<gene>
    <name evidence="2" type="ORF">KDB89_12660</name>
</gene>
<dbReference type="PANTHER" id="PTHR33428">
    <property type="entry name" value="CHLOROPHYLLASE-2, CHLOROPLASTIC"/>
    <property type="match status" value="1"/>
</dbReference>
<feature type="signal peptide" evidence="1">
    <location>
        <begin position="1"/>
        <end position="20"/>
    </location>
</feature>
<dbReference type="Proteomes" id="UP000824504">
    <property type="component" value="Chromosome"/>
</dbReference>
<dbReference type="EMBL" id="CP079216">
    <property type="protein sequence ID" value="QXT62575.1"/>
    <property type="molecule type" value="Genomic_DNA"/>
</dbReference>
<dbReference type="PROSITE" id="PS51257">
    <property type="entry name" value="PROKAR_LIPOPROTEIN"/>
    <property type="match status" value="1"/>
</dbReference>
<protein>
    <recommendedName>
        <fullName evidence="4">Alpha/beta hydrolase</fullName>
    </recommendedName>
</protein>
<reference evidence="2 3" key="1">
    <citation type="submission" date="2021-07" db="EMBL/GenBank/DDBJ databases">
        <title>complete genome sequencing of Tessaracoccus sp.J1M15.</title>
        <authorList>
            <person name="Bae J.-W."/>
            <person name="Kim D.-y."/>
        </authorList>
    </citation>
    <scope>NUCLEOTIDE SEQUENCE [LARGE SCALE GENOMIC DNA]</scope>
    <source>
        <strain evidence="2 3">J1M15</strain>
    </source>
</reference>
<dbReference type="RefSeq" id="WP_219081593.1">
    <property type="nucleotide sequence ID" value="NZ_CP079216.1"/>
</dbReference>
<evidence type="ECO:0000313" key="2">
    <source>
        <dbReference type="EMBL" id="QXT62575.1"/>
    </source>
</evidence>
<keyword evidence="3" id="KW-1185">Reference proteome</keyword>
<proteinExistence type="predicted"/>
<keyword evidence="1" id="KW-0732">Signal</keyword>
<evidence type="ECO:0008006" key="4">
    <source>
        <dbReference type="Google" id="ProtNLM"/>
    </source>
</evidence>
<sequence length="317" mass="32192">MSRAALACVAAAALALGACAAAPPTEVVAREGSAVTFAGAVDGIHVGSTSNEIAAVAYIPTLPADGRVPVALIQHGGHTPCATAEDPWPCASPEERTPSYLGYDWLGTRLADEGYLAVSVSANATIGSSADVDGEAKLLAWWLETLDSGTGPLPDLAGRLDTDRLVLIGHSRGGDAVAQLLTGRPGAEGIDAESVQAAVLLAPVLPVDDPTGVDLGTSATPTLTLYGTCDGDALDMPAVWATAFTGAGSRTEVMTGANHNYFNTQWTPGPGVVDAVDDAAQRDDAACRAESATRLTAAEQQEEAGRIISAFLADVDA</sequence>
<evidence type="ECO:0000256" key="1">
    <source>
        <dbReference type="SAM" id="SignalP"/>
    </source>
</evidence>
<name>A0ABX8SIT8_9ACTN</name>
<dbReference type="PANTHER" id="PTHR33428:SF14">
    <property type="entry name" value="CARBOXYLESTERASE TYPE B DOMAIN-CONTAINING PROTEIN"/>
    <property type="match status" value="1"/>
</dbReference>
<organism evidence="2 3">
    <name type="scientific">Tessaracoccus palaemonis</name>
    <dbReference type="NCBI Taxonomy" id="2829499"/>
    <lineage>
        <taxon>Bacteria</taxon>
        <taxon>Bacillati</taxon>
        <taxon>Actinomycetota</taxon>
        <taxon>Actinomycetes</taxon>
        <taxon>Propionibacteriales</taxon>
        <taxon>Propionibacteriaceae</taxon>
        <taxon>Tessaracoccus</taxon>
    </lineage>
</organism>
<feature type="chain" id="PRO_5045423858" description="Alpha/beta hydrolase" evidence="1">
    <location>
        <begin position="21"/>
        <end position="317"/>
    </location>
</feature>